<dbReference type="Gene3D" id="1.20.1290.10">
    <property type="entry name" value="AhpD-like"/>
    <property type="match status" value="1"/>
</dbReference>
<evidence type="ECO:0000259" key="1">
    <source>
        <dbReference type="Pfam" id="PF02627"/>
    </source>
</evidence>
<dbReference type="PANTHER" id="PTHR33570:SF2">
    <property type="entry name" value="CARBOXYMUCONOLACTONE DECARBOXYLASE-LIKE DOMAIN-CONTAINING PROTEIN"/>
    <property type="match status" value="1"/>
</dbReference>
<sequence length="254" mass="28077">MNDQLVIFTHEVLSIKSMKTANFLHLILLFALLIQVRPMHAQEINSLDNRQQSLVTIAALTAVGDIKNLKTQLNAGLDAGLTVNEIKEALVQLYAYCGFPRSLNAINSFMQVTEERKASGINDAEGKEATPLIDRSAAYERGRKRLEILTQTAQAQPAPGFGEFAPRIDAFLKEHLFADIFDSDVLDYQQRELVTISALAAMTGTEAQLQSHIGMGMNTGISRQQLITVFDSIENVIGDEQAEKARVVLANYKK</sequence>
<dbReference type="SUPFAM" id="SSF69118">
    <property type="entry name" value="AhpD-like"/>
    <property type="match status" value="1"/>
</dbReference>
<dbReference type="InterPro" id="IPR029032">
    <property type="entry name" value="AhpD-like"/>
</dbReference>
<accession>A0ABY7WQ52</accession>
<reference evidence="2 3" key="1">
    <citation type="submission" date="2023-02" db="EMBL/GenBank/DDBJ databases">
        <title>Genome sequence of Sphingobacterium sp. KACC 22765.</title>
        <authorList>
            <person name="Kim S."/>
            <person name="Heo J."/>
            <person name="Kwon S.-W."/>
        </authorList>
    </citation>
    <scope>NUCLEOTIDE SEQUENCE [LARGE SCALE GENOMIC DNA]</scope>
    <source>
        <strain evidence="2 3">KACC 22765</strain>
    </source>
</reference>
<feature type="domain" description="Carboxymuconolactone decarboxylase-like" evidence="1">
    <location>
        <begin position="166"/>
        <end position="246"/>
    </location>
</feature>
<dbReference type="RefSeq" id="WP_274269247.1">
    <property type="nucleotide sequence ID" value="NZ_CP117880.1"/>
</dbReference>
<name>A0ABY7WQ52_9SPHI</name>
<dbReference type="Proteomes" id="UP001221558">
    <property type="component" value="Chromosome"/>
</dbReference>
<dbReference type="InterPro" id="IPR052512">
    <property type="entry name" value="4CMD/NDH-1_regulator"/>
</dbReference>
<dbReference type="EMBL" id="CP117880">
    <property type="protein sequence ID" value="WDF70541.1"/>
    <property type="molecule type" value="Genomic_DNA"/>
</dbReference>
<evidence type="ECO:0000313" key="3">
    <source>
        <dbReference type="Proteomes" id="UP001221558"/>
    </source>
</evidence>
<protein>
    <submittedName>
        <fullName evidence="2">Carboxymuconolactone decarboxylase family protein</fullName>
    </submittedName>
</protein>
<dbReference type="PANTHER" id="PTHR33570">
    <property type="entry name" value="4-CARBOXYMUCONOLACTONE DECARBOXYLASE FAMILY PROTEIN"/>
    <property type="match status" value="1"/>
</dbReference>
<dbReference type="InterPro" id="IPR003779">
    <property type="entry name" value="CMD-like"/>
</dbReference>
<organism evidence="2 3">
    <name type="scientific">Sphingobacterium oryzagri</name>
    <dbReference type="NCBI Taxonomy" id="3025669"/>
    <lineage>
        <taxon>Bacteria</taxon>
        <taxon>Pseudomonadati</taxon>
        <taxon>Bacteroidota</taxon>
        <taxon>Sphingobacteriia</taxon>
        <taxon>Sphingobacteriales</taxon>
        <taxon>Sphingobacteriaceae</taxon>
        <taxon>Sphingobacterium</taxon>
    </lineage>
</organism>
<feature type="domain" description="Carboxymuconolactone decarboxylase-like" evidence="1">
    <location>
        <begin position="45"/>
        <end position="106"/>
    </location>
</feature>
<proteinExistence type="predicted"/>
<dbReference type="Pfam" id="PF02627">
    <property type="entry name" value="CMD"/>
    <property type="match status" value="2"/>
</dbReference>
<evidence type="ECO:0000313" key="2">
    <source>
        <dbReference type="EMBL" id="WDF70541.1"/>
    </source>
</evidence>
<gene>
    <name evidence="2" type="ORF">PQ465_09235</name>
</gene>
<keyword evidence="3" id="KW-1185">Reference proteome</keyword>